<dbReference type="GO" id="GO:0008742">
    <property type="term" value="F:L-ribulose-phosphate 4-epimerase activity"/>
    <property type="evidence" value="ECO:0007669"/>
    <property type="project" value="UniProtKB-EC"/>
</dbReference>
<keyword evidence="11" id="KW-1185">Reference proteome</keyword>
<evidence type="ECO:0000256" key="3">
    <source>
        <dbReference type="ARBA" id="ARBA00010037"/>
    </source>
</evidence>
<dbReference type="GO" id="GO:0019323">
    <property type="term" value="P:pentose catabolic process"/>
    <property type="evidence" value="ECO:0007669"/>
    <property type="project" value="TreeGrafter"/>
</dbReference>
<sequence>MSEYQAIKEECCEANIQLPKTGLVDITFGNVSVADPERRVFAIKPSGVNYEALTPDHMVVLDYDGKQLEGELRPSSDTPTHRCLFLNFPGIRSVVHTHSRTAVSFAQAAKDIPCLGTTHADYFYGDVPASRDMTAEEIAAGYEWETGEVIVKTFAERALNPLEIPAVLVRNHGPFAWGPSGAKAVETALALEVVAEMAWKALQLNPQAPRIPQHLLDKHYLRKHGANAYYGQK</sequence>
<dbReference type="FunFam" id="3.40.225.10:FF:000001">
    <property type="entry name" value="L-ribulose-5-phosphate 4-epimerase UlaF"/>
    <property type="match status" value="1"/>
</dbReference>
<name>A0A934RN18_9BACT</name>
<dbReference type="GO" id="GO:0046872">
    <property type="term" value="F:metal ion binding"/>
    <property type="evidence" value="ECO:0007669"/>
    <property type="project" value="UniProtKB-KW"/>
</dbReference>
<keyword evidence="7" id="KW-0413">Isomerase</keyword>
<dbReference type="NCBIfam" id="NF006047">
    <property type="entry name" value="PRK08193.1"/>
    <property type="match status" value="1"/>
</dbReference>
<dbReference type="InterPro" id="IPR050197">
    <property type="entry name" value="Aldolase_class_II_sugar_metab"/>
</dbReference>
<accession>A0A934RN18</accession>
<organism evidence="10 11">
    <name type="scientific">Roseibacillus ishigakijimensis</name>
    <dbReference type="NCBI Taxonomy" id="454146"/>
    <lineage>
        <taxon>Bacteria</taxon>
        <taxon>Pseudomonadati</taxon>
        <taxon>Verrucomicrobiota</taxon>
        <taxon>Verrucomicrobiia</taxon>
        <taxon>Verrucomicrobiales</taxon>
        <taxon>Verrucomicrobiaceae</taxon>
        <taxon>Roseibacillus</taxon>
    </lineage>
</organism>
<evidence type="ECO:0000313" key="11">
    <source>
        <dbReference type="Proteomes" id="UP000604083"/>
    </source>
</evidence>
<dbReference type="RefSeq" id="WP_200391839.1">
    <property type="nucleotide sequence ID" value="NZ_JAENIO010000023.1"/>
</dbReference>
<comment type="caution">
    <text evidence="10">The sequence shown here is derived from an EMBL/GenBank/DDBJ whole genome shotgun (WGS) entry which is preliminary data.</text>
</comment>
<proteinExistence type="inferred from homology"/>
<keyword evidence="6" id="KW-0862">Zinc</keyword>
<evidence type="ECO:0000256" key="2">
    <source>
        <dbReference type="ARBA" id="ARBA00001947"/>
    </source>
</evidence>
<keyword evidence="5" id="KW-0479">Metal-binding</keyword>
<dbReference type="GO" id="GO:0005829">
    <property type="term" value="C:cytosol"/>
    <property type="evidence" value="ECO:0007669"/>
    <property type="project" value="TreeGrafter"/>
</dbReference>
<dbReference type="InterPro" id="IPR036409">
    <property type="entry name" value="Aldolase_II/adducin_N_sf"/>
</dbReference>
<dbReference type="EC" id="5.1.3.4" evidence="4"/>
<gene>
    <name evidence="10" type="ORF">JIN78_10065</name>
</gene>
<evidence type="ECO:0000313" key="10">
    <source>
        <dbReference type="EMBL" id="MBK1834404.1"/>
    </source>
</evidence>
<evidence type="ECO:0000256" key="1">
    <source>
        <dbReference type="ARBA" id="ARBA00001726"/>
    </source>
</evidence>
<keyword evidence="8" id="KW-0119">Carbohydrate metabolism</keyword>
<reference evidence="10" key="1">
    <citation type="submission" date="2021-01" db="EMBL/GenBank/DDBJ databases">
        <title>Modified the classification status of verrucomicrobia.</title>
        <authorList>
            <person name="Feng X."/>
        </authorList>
    </citation>
    <scope>NUCLEOTIDE SEQUENCE</scope>
    <source>
        <strain evidence="10">KCTC 12986</strain>
    </source>
</reference>
<dbReference type="Proteomes" id="UP000604083">
    <property type="component" value="Unassembled WGS sequence"/>
</dbReference>
<dbReference type="GO" id="GO:0016832">
    <property type="term" value="F:aldehyde-lyase activity"/>
    <property type="evidence" value="ECO:0007669"/>
    <property type="project" value="TreeGrafter"/>
</dbReference>
<evidence type="ECO:0000256" key="5">
    <source>
        <dbReference type="ARBA" id="ARBA00022723"/>
    </source>
</evidence>
<evidence type="ECO:0000259" key="9">
    <source>
        <dbReference type="SMART" id="SM01007"/>
    </source>
</evidence>
<dbReference type="AlphaFoldDB" id="A0A934RN18"/>
<dbReference type="PANTHER" id="PTHR22789:SF8">
    <property type="entry name" value="L-RIBULOSE-5-PHOSPHATE 4-EPIMERASE SGBE"/>
    <property type="match status" value="1"/>
</dbReference>
<comment type="catalytic activity">
    <reaction evidence="1">
        <text>L-ribulose 5-phosphate = D-xylulose 5-phosphate</text>
        <dbReference type="Rhea" id="RHEA:22368"/>
        <dbReference type="ChEBI" id="CHEBI:57737"/>
        <dbReference type="ChEBI" id="CHEBI:58226"/>
        <dbReference type="EC" id="5.1.3.4"/>
    </reaction>
</comment>
<evidence type="ECO:0000256" key="6">
    <source>
        <dbReference type="ARBA" id="ARBA00022833"/>
    </source>
</evidence>
<feature type="domain" description="Class II aldolase/adducin N-terminal" evidence="9">
    <location>
        <begin position="9"/>
        <end position="199"/>
    </location>
</feature>
<protein>
    <recommendedName>
        <fullName evidence="4">L-ribulose-5-phosphate 4-epimerase</fullName>
        <ecNumber evidence="4">5.1.3.4</ecNumber>
    </recommendedName>
</protein>
<dbReference type="SMART" id="SM01007">
    <property type="entry name" value="Aldolase_II"/>
    <property type="match status" value="1"/>
</dbReference>
<dbReference type="PANTHER" id="PTHR22789">
    <property type="entry name" value="FUCULOSE PHOSPHATE ALDOLASE"/>
    <property type="match status" value="1"/>
</dbReference>
<evidence type="ECO:0000256" key="4">
    <source>
        <dbReference type="ARBA" id="ARBA00013186"/>
    </source>
</evidence>
<comment type="cofactor">
    <cofactor evidence="2">
        <name>Zn(2+)</name>
        <dbReference type="ChEBI" id="CHEBI:29105"/>
    </cofactor>
</comment>
<dbReference type="Pfam" id="PF00596">
    <property type="entry name" value="Aldolase_II"/>
    <property type="match status" value="1"/>
</dbReference>
<dbReference type="SUPFAM" id="SSF53639">
    <property type="entry name" value="AraD/HMP-PK domain-like"/>
    <property type="match status" value="1"/>
</dbReference>
<dbReference type="EMBL" id="JAENIO010000023">
    <property type="protein sequence ID" value="MBK1834404.1"/>
    <property type="molecule type" value="Genomic_DNA"/>
</dbReference>
<dbReference type="InterPro" id="IPR001303">
    <property type="entry name" value="Aldolase_II/adducin_N"/>
</dbReference>
<evidence type="ECO:0000256" key="7">
    <source>
        <dbReference type="ARBA" id="ARBA00023235"/>
    </source>
</evidence>
<comment type="similarity">
    <text evidence="3">Belongs to the aldolase class II family. AraD/FucA subfamily.</text>
</comment>
<dbReference type="Gene3D" id="3.40.225.10">
    <property type="entry name" value="Class II aldolase/adducin N-terminal domain"/>
    <property type="match status" value="1"/>
</dbReference>
<evidence type="ECO:0000256" key="8">
    <source>
        <dbReference type="ARBA" id="ARBA00023277"/>
    </source>
</evidence>